<feature type="transmembrane region" description="Helical" evidence="2">
    <location>
        <begin position="57"/>
        <end position="81"/>
    </location>
</feature>
<feature type="transmembrane region" description="Helical" evidence="2">
    <location>
        <begin position="143"/>
        <end position="166"/>
    </location>
</feature>
<feature type="transmembrane region" description="Helical" evidence="2">
    <location>
        <begin position="178"/>
        <end position="198"/>
    </location>
</feature>
<proteinExistence type="predicted"/>
<keyword evidence="2" id="KW-0812">Transmembrane</keyword>
<dbReference type="PANTHER" id="PTHR43471:SF12">
    <property type="entry name" value="HYPOTHETICAL MEMBRANE PROTEIN, CONSERVED"/>
    <property type="match status" value="1"/>
</dbReference>
<evidence type="ECO:0008006" key="5">
    <source>
        <dbReference type="Google" id="ProtNLM"/>
    </source>
</evidence>
<gene>
    <name evidence="3" type="ORF">BK816_00880</name>
</gene>
<dbReference type="PANTHER" id="PTHR43471">
    <property type="entry name" value="ABC TRANSPORTER PERMEASE"/>
    <property type="match status" value="1"/>
</dbReference>
<dbReference type="KEGG" id="avu:BK816_00880"/>
<dbReference type="GO" id="GO:0140359">
    <property type="term" value="F:ABC-type transporter activity"/>
    <property type="evidence" value="ECO:0007669"/>
    <property type="project" value="InterPro"/>
</dbReference>
<feature type="region of interest" description="Disordered" evidence="1">
    <location>
        <begin position="219"/>
        <end position="239"/>
    </location>
</feature>
<evidence type="ECO:0000256" key="1">
    <source>
        <dbReference type="SAM" id="MobiDB-lite"/>
    </source>
</evidence>
<dbReference type="Pfam" id="PF12679">
    <property type="entry name" value="ABC2_membrane_2"/>
    <property type="match status" value="1"/>
</dbReference>
<feature type="transmembrane region" description="Helical" evidence="2">
    <location>
        <begin position="114"/>
        <end position="137"/>
    </location>
</feature>
<reference evidence="3 4" key="1">
    <citation type="submission" date="2016-10" db="EMBL/GenBank/DDBJ databases">
        <title>Actinomyces aegypiusis sp. nov., isolated from the Aegypius monachus in Qinghai Tibet Plateau China.</title>
        <authorList>
            <person name="Wang Y."/>
        </authorList>
    </citation>
    <scope>NUCLEOTIDE SEQUENCE [LARGE SCALE GENOMIC DNA]</scope>
    <source>
        <strain evidence="3 4">VUL4_3</strain>
    </source>
</reference>
<dbReference type="STRING" id="1912795.BK816_00880"/>
<dbReference type="AlphaFoldDB" id="A0A1D9MI94"/>
<dbReference type="Proteomes" id="UP000176288">
    <property type="component" value="Chromosome"/>
</dbReference>
<evidence type="ECO:0000256" key="2">
    <source>
        <dbReference type="SAM" id="Phobius"/>
    </source>
</evidence>
<keyword evidence="4" id="KW-1185">Reference proteome</keyword>
<name>A0A1D9MI94_9ACTO</name>
<evidence type="ECO:0000313" key="4">
    <source>
        <dbReference type="Proteomes" id="UP000176288"/>
    </source>
</evidence>
<dbReference type="EMBL" id="CP017812">
    <property type="protein sequence ID" value="AOZ72025.1"/>
    <property type="molecule type" value="Genomic_DNA"/>
</dbReference>
<feature type="compositionally biased region" description="Basic and acidic residues" evidence="1">
    <location>
        <begin position="219"/>
        <end position="228"/>
    </location>
</feature>
<organism evidence="3 4">
    <name type="scientific">Boudabousia tangfeifanii</name>
    <dbReference type="NCBI Taxonomy" id="1912795"/>
    <lineage>
        <taxon>Bacteria</taxon>
        <taxon>Bacillati</taxon>
        <taxon>Actinomycetota</taxon>
        <taxon>Actinomycetes</taxon>
        <taxon>Actinomycetales</taxon>
        <taxon>Actinomycetaceae</taxon>
        <taxon>Boudabousia</taxon>
    </lineage>
</organism>
<evidence type="ECO:0000313" key="3">
    <source>
        <dbReference type="EMBL" id="AOZ72025.1"/>
    </source>
</evidence>
<feature type="transmembrane region" description="Helical" evidence="2">
    <location>
        <begin position="25"/>
        <end position="45"/>
    </location>
</feature>
<accession>A0A1D9MI94</accession>
<protein>
    <recommendedName>
        <fullName evidence="5">ABC transporter permease</fullName>
    </recommendedName>
</protein>
<keyword evidence="2" id="KW-1133">Transmembrane helix</keyword>
<keyword evidence="2" id="KW-0472">Membrane</keyword>
<dbReference type="GO" id="GO:0005886">
    <property type="term" value="C:plasma membrane"/>
    <property type="evidence" value="ECO:0007669"/>
    <property type="project" value="UniProtKB-SubCell"/>
</dbReference>
<sequence length="390" mass="43611">MQFSNVALVAKLDLRQRVRATNWRLSLGLWALAMFVVLMTLRYFIEPLFGVSEQNALHWVVVFDALFVFSLAITLLVTATLSATAINGDRRSQNLAVLQVTPLSSKEIVLGKIMAAWVAAMCFYLVALPFMLVATWWSGLGFFTHILAVLTASVVLWVVCCLGVYFSTVTPRQASSTSITFLVVLSLVLAPVVLTTLGGKASAITYTYETHRLIEDVPGKKPMNDRVDQGGPSEDNPRNRWRCQAIKVTEKQENYQYIWWVNLANPFVLTAMPLGRLENQVFNRGMNDRTPPEEISPLISGVSSLKQMSSRPGHEAYEDACVEGKIVFNEIPQGPEFRAFTVHTGETGLQDLEWVLALLLYFVGGYLTYTKAAKRLELPMRKLPRNTRVA</sequence>